<organism evidence="2 3">
    <name type="scientific">Actinoallomurus iriomotensis</name>
    <dbReference type="NCBI Taxonomy" id="478107"/>
    <lineage>
        <taxon>Bacteria</taxon>
        <taxon>Bacillati</taxon>
        <taxon>Actinomycetota</taxon>
        <taxon>Actinomycetes</taxon>
        <taxon>Streptosporangiales</taxon>
        <taxon>Thermomonosporaceae</taxon>
        <taxon>Actinoallomurus</taxon>
    </lineage>
</organism>
<feature type="transmembrane region" description="Helical" evidence="1">
    <location>
        <begin position="21"/>
        <end position="44"/>
    </location>
</feature>
<keyword evidence="3" id="KW-1185">Reference proteome</keyword>
<dbReference type="AlphaFoldDB" id="A0A9W6W0V7"/>
<gene>
    <name evidence="2" type="ORF">Airi02_032550</name>
</gene>
<feature type="transmembrane region" description="Helical" evidence="1">
    <location>
        <begin position="50"/>
        <end position="69"/>
    </location>
</feature>
<evidence type="ECO:0000256" key="1">
    <source>
        <dbReference type="SAM" id="Phobius"/>
    </source>
</evidence>
<dbReference type="EMBL" id="BSTK01000004">
    <property type="protein sequence ID" value="GLY85326.1"/>
    <property type="molecule type" value="Genomic_DNA"/>
</dbReference>
<keyword evidence="1" id="KW-1133">Transmembrane helix</keyword>
<keyword evidence="1" id="KW-0472">Membrane</keyword>
<protein>
    <submittedName>
        <fullName evidence="2">Uncharacterized protein</fullName>
    </submittedName>
</protein>
<feature type="transmembrane region" description="Helical" evidence="1">
    <location>
        <begin position="90"/>
        <end position="109"/>
    </location>
</feature>
<comment type="caution">
    <text evidence="2">The sequence shown here is derived from an EMBL/GenBank/DDBJ whole genome shotgun (WGS) entry which is preliminary data.</text>
</comment>
<name>A0A9W6W0V7_9ACTN</name>
<evidence type="ECO:0000313" key="2">
    <source>
        <dbReference type="EMBL" id="GLY85326.1"/>
    </source>
</evidence>
<feature type="transmembrane region" description="Helical" evidence="1">
    <location>
        <begin position="115"/>
        <end position="135"/>
    </location>
</feature>
<sequence>MKSTKKRHRTGRHGHVSALAVAVLIMIAGLVAGSFAFAVLGMVWPGTVLRPGFAAVGVLVYEAILLLVAAPSARSAARRLPPIADPLRRCLWAAAGPVLPVVVIGAVATGAGTSWWRLPLDTAVVALGAALGTTIRPPVRRRAG</sequence>
<proteinExistence type="predicted"/>
<dbReference type="Proteomes" id="UP001165074">
    <property type="component" value="Unassembled WGS sequence"/>
</dbReference>
<dbReference type="RefSeq" id="WP_285572172.1">
    <property type="nucleotide sequence ID" value="NZ_BSTK01000004.1"/>
</dbReference>
<accession>A0A9W6W0V7</accession>
<reference evidence="2" key="1">
    <citation type="submission" date="2023-03" db="EMBL/GenBank/DDBJ databases">
        <title>Actinoallomurus iriomotensis NBRC 103684.</title>
        <authorList>
            <person name="Ichikawa N."/>
            <person name="Sato H."/>
            <person name="Tonouchi N."/>
        </authorList>
    </citation>
    <scope>NUCLEOTIDE SEQUENCE</scope>
    <source>
        <strain evidence="2">NBRC 103684</strain>
    </source>
</reference>
<evidence type="ECO:0000313" key="3">
    <source>
        <dbReference type="Proteomes" id="UP001165074"/>
    </source>
</evidence>
<keyword evidence="1" id="KW-0812">Transmembrane</keyword>